<dbReference type="OrthoDB" id="10056939at2759"/>
<evidence type="ECO:0000313" key="9">
    <source>
        <dbReference type="EMBL" id="KAI1230800.1"/>
    </source>
</evidence>
<protein>
    <recommendedName>
        <fullName evidence="7">Homeobox domain-containing protein</fullName>
    </recommendedName>
</protein>
<evidence type="ECO:0000313" key="10">
    <source>
        <dbReference type="Proteomes" id="UP000618051"/>
    </source>
</evidence>
<dbReference type="InterPro" id="IPR009057">
    <property type="entry name" value="Homeodomain-like_sf"/>
</dbReference>
<feature type="region of interest" description="Disordered" evidence="6">
    <location>
        <begin position="578"/>
        <end position="600"/>
    </location>
</feature>
<feature type="domain" description="Homeobox" evidence="7">
    <location>
        <begin position="513"/>
        <end position="576"/>
    </location>
</feature>
<evidence type="ECO:0000256" key="6">
    <source>
        <dbReference type="SAM" id="MobiDB-lite"/>
    </source>
</evidence>
<dbReference type="Proteomes" id="UP000618051">
    <property type="component" value="Unassembled WGS sequence"/>
</dbReference>
<keyword evidence="10" id="KW-1185">Reference proteome</keyword>
<dbReference type="FunFam" id="1.10.10.60:FF:000004">
    <property type="entry name" value="Meis2 homeobox isoform 2c"/>
    <property type="match status" value="1"/>
</dbReference>
<accession>A0A835NSL9</accession>
<keyword evidence="2 5" id="KW-0238">DNA-binding</keyword>
<sequence length="706" mass="76629">MRIPAQERGQRRPLRWCLHKPTGGQRGIVCKQPGLLSQLGIRGFGVWGDVAAKGRRHLGNTDHHELVSVVWGDALPDAPEDLDCTCSPQCDPVRSFLHPPGEEKDRTTLTSIPCDQTTTTAFISGHSSSYSPNKSAPINLNERLDLSSLKIIQQLIWALGCHLLGINSAKKLTPPVNGHVLVVGSLLAGTIDAKQDVQTVTVLDSAFPQLKLFLKRGIAGKGMEIPMMHHVSPAPALTMMATQTVPPPPYQDSPQMTATAQQPTKAQPVHLTTPAAAANAPVPAAGGDPQAQLEADKRAVYRHPLFPLLTLLFEKCEQATQGSECITSASFDVDIENFVHQQEQEHKPFFSDDPELDNLMVKAIQVLRIHLLELEKVNELCKDFCNRYITCLKTKMHSDNLLRNDLGGPYSPNPSSISLHPQEMLQSSPAALPPASNPPPGIVVPAATLPPGNLAMGTGSSSPAVPGGALYQPVTMVTSQGQVLAQAITPGALQIPNAQVNLDLTSLLDGEDKKSKNKRGVLPKHATNIMRSWLFQHLMHPYPTEDEKRQIAAQTNLTLLQVNNWFINARRRILQPMLDASNPDPAPKAKKIKSQHRPTQRFWPNSIAAGVLQQQGGNSGTNPDGSLSMDNLQPLSSATATMAMQQAMLAAHDDSLDGTEEEEEDEEDEDEMEEEEEEEEELEEEPGGLPAAPGADLGLDHSDSLE</sequence>
<feature type="region of interest" description="Disordered" evidence="6">
    <location>
        <begin position="407"/>
        <end position="437"/>
    </location>
</feature>
<dbReference type="InterPro" id="IPR032453">
    <property type="entry name" value="PKNOX/Meis_N"/>
</dbReference>
<dbReference type="Pfam" id="PF16493">
    <property type="entry name" value="Meis_PKNOX_N"/>
    <property type="match status" value="1"/>
</dbReference>
<evidence type="ECO:0000256" key="3">
    <source>
        <dbReference type="ARBA" id="ARBA00023155"/>
    </source>
</evidence>
<feature type="region of interest" description="Disordered" evidence="6">
    <location>
        <begin position="651"/>
        <end position="706"/>
    </location>
</feature>
<comment type="similarity">
    <text evidence="1">Belongs to the TALE/MEIS homeobox family.</text>
</comment>
<dbReference type="GO" id="GO:0003677">
    <property type="term" value="F:DNA binding"/>
    <property type="evidence" value="ECO:0007669"/>
    <property type="project" value="UniProtKB-UniRule"/>
</dbReference>
<feature type="compositionally biased region" description="Acidic residues" evidence="6">
    <location>
        <begin position="656"/>
        <end position="686"/>
    </location>
</feature>
<feature type="compositionally biased region" description="Basic residues" evidence="6">
    <location>
        <begin position="588"/>
        <end position="599"/>
    </location>
</feature>
<dbReference type="EMBL" id="JADDUC020000029">
    <property type="protein sequence ID" value="KAI1230800.1"/>
    <property type="molecule type" value="Genomic_DNA"/>
</dbReference>
<organism evidence="8">
    <name type="scientific">Lamprotornis superbus</name>
    <dbReference type="NCBI Taxonomy" id="245042"/>
    <lineage>
        <taxon>Eukaryota</taxon>
        <taxon>Metazoa</taxon>
        <taxon>Chordata</taxon>
        <taxon>Craniata</taxon>
        <taxon>Vertebrata</taxon>
        <taxon>Euteleostomi</taxon>
        <taxon>Archelosauria</taxon>
        <taxon>Archosauria</taxon>
        <taxon>Dinosauria</taxon>
        <taxon>Saurischia</taxon>
        <taxon>Theropoda</taxon>
        <taxon>Coelurosauria</taxon>
        <taxon>Aves</taxon>
        <taxon>Neognathae</taxon>
        <taxon>Neoaves</taxon>
        <taxon>Telluraves</taxon>
        <taxon>Australaves</taxon>
        <taxon>Passeriformes</taxon>
        <taxon>Sturnidae</taxon>
        <taxon>Lamprotornis</taxon>
    </lineage>
</organism>
<proteinExistence type="inferred from homology"/>
<gene>
    <name evidence="9" type="ORF">IHE44_0008681</name>
    <name evidence="8" type="ORF">IHE44_012732</name>
</gene>
<reference evidence="9" key="3">
    <citation type="submission" date="2022-01" db="EMBL/GenBank/DDBJ databases">
        <authorList>
            <person name="Rubenstein D.R."/>
        </authorList>
    </citation>
    <scope>NUCLEOTIDE SEQUENCE</scope>
    <source>
        <strain evidence="9">SS15</strain>
        <tissue evidence="9">Liver</tissue>
    </source>
</reference>
<reference evidence="9 10" key="2">
    <citation type="journal article" date="2021" name="J. Hered.">
        <title>Feather Gene Expression Elucidates the Developmental Basis of Plumage Iridescence in African Starlings.</title>
        <authorList>
            <person name="Rubenstein D.R."/>
            <person name="Corvelo A."/>
            <person name="MacManes M.D."/>
            <person name="Maia R."/>
            <person name="Narzisi G."/>
            <person name="Rousaki A."/>
            <person name="Vandenabeele P."/>
            <person name="Shawkey M.D."/>
            <person name="Solomon J."/>
        </authorList>
    </citation>
    <scope>NUCLEOTIDE SEQUENCE [LARGE SCALE GENOMIC DNA]</scope>
    <source>
        <strain evidence="9">SS15</strain>
    </source>
</reference>
<evidence type="ECO:0000256" key="4">
    <source>
        <dbReference type="ARBA" id="ARBA00023242"/>
    </source>
</evidence>
<dbReference type="CDD" id="cd00086">
    <property type="entry name" value="homeodomain"/>
    <property type="match status" value="1"/>
</dbReference>
<feature type="compositionally biased region" description="Low complexity" evidence="6">
    <location>
        <begin position="687"/>
        <end position="697"/>
    </location>
</feature>
<dbReference type="Pfam" id="PF05920">
    <property type="entry name" value="Homeobox_KN"/>
    <property type="match status" value="1"/>
</dbReference>
<dbReference type="InterPro" id="IPR001356">
    <property type="entry name" value="HD"/>
</dbReference>
<evidence type="ECO:0000256" key="5">
    <source>
        <dbReference type="PROSITE-ProRule" id="PRU00108"/>
    </source>
</evidence>
<keyword evidence="3 5" id="KW-0371">Homeobox</keyword>
<evidence type="ECO:0000313" key="8">
    <source>
        <dbReference type="EMBL" id="KAG0120355.1"/>
    </source>
</evidence>
<keyword evidence="4 5" id="KW-0539">Nucleus</keyword>
<reference evidence="8" key="1">
    <citation type="submission" date="2020-10" db="EMBL/GenBank/DDBJ databases">
        <title>Feather gene expression reveals the developmental basis of iridescence in African starlings.</title>
        <authorList>
            <person name="Rubenstein D.R."/>
        </authorList>
    </citation>
    <scope>NUCLEOTIDE SEQUENCE</scope>
    <source>
        <strain evidence="8">SS15</strain>
        <tissue evidence="8">Liver</tissue>
    </source>
</reference>
<dbReference type="PANTHER" id="PTHR11850">
    <property type="entry name" value="HOMEOBOX PROTEIN TRANSCRIPTION FACTORS"/>
    <property type="match status" value="1"/>
</dbReference>
<comment type="caution">
    <text evidence="8">The sequence shown here is derived from an EMBL/GenBank/DDBJ whole genome shotgun (WGS) entry which is preliminary data.</text>
</comment>
<feature type="region of interest" description="Disordered" evidence="6">
    <location>
        <begin position="244"/>
        <end position="269"/>
    </location>
</feature>
<evidence type="ECO:0000256" key="2">
    <source>
        <dbReference type="ARBA" id="ARBA00023125"/>
    </source>
</evidence>
<dbReference type="GO" id="GO:0006355">
    <property type="term" value="P:regulation of DNA-templated transcription"/>
    <property type="evidence" value="ECO:0007669"/>
    <property type="project" value="InterPro"/>
</dbReference>
<dbReference type="InterPro" id="IPR050224">
    <property type="entry name" value="TALE_homeobox"/>
</dbReference>
<dbReference type="GO" id="GO:0005634">
    <property type="term" value="C:nucleus"/>
    <property type="evidence" value="ECO:0007669"/>
    <property type="project" value="UniProtKB-SubCell"/>
</dbReference>
<name>A0A835NSL9_9PASS</name>
<dbReference type="AlphaFoldDB" id="A0A835NSL9"/>
<evidence type="ECO:0000259" key="7">
    <source>
        <dbReference type="PROSITE" id="PS50071"/>
    </source>
</evidence>
<dbReference type="EMBL" id="JADDUC010000064">
    <property type="protein sequence ID" value="KAG0120355.1"/>
    <property type="molecule type" value="Genomic_DNA"/>
</dbReference>
<feature type="DNA-binding region" description="Homeobox" evidence="5">
    <location>
        <begin position="515"/>
        <end position="577"/>
    </location>
</feature>
<dbReference type="PROSITE" id="PS50071">
    <property type="entry name" value="HOMEOBOX_2"/>
    <property type="match status" value="1"/>
</dbReference>
<dbReference type="Gene3D" id="1.10.10.60">
    <property type="entry name" value="Homeodomain-like"/>
    <property type="match status" value="1"/>
</dbReference>
<dbReference type="SMART" id="SM00389">
    <property type="entry name" value="HOX"/>
    <property type="match status" value="1"/>
</dbReference>
<feature type="region of interest" description="Disordered" evidence="6">
    <location>
        <begin position="613"/>
        <end position="632"/>
    </location>
</feature>
<evidence type="ECO:0000256" key="1">
    <source>
        <dbReference type="ARBA" id="ARBA00009661"/>
    </source>
</evidence>
<comment type="subcellular location">
    <subcellularLocation>
        <location evidence="5">Nucleus</location>
    </subcellularLocation>
</comment>
<dbReference type="SUPFAM" id="SSF46689">
    <property type="entry name" value="Homeodomain-like"/>
    <property type="match status" value="1"/>
</dbReference>
<dbReference type="InterPro" id="IPR008422">
    <property type="entry name" value="KN_HD"/>
</dbReference>
<feature type="compositionally biased region" description="Polar residues" evidence="6">
    <location>
        <begin position="252"/>
        <end position="265"/>
    </location>
</feature>